<dbReference type="GO" id="GO:0005886">
    <property type="term" value="C:plasma membrane"/>
    <property type="evidence" value="ECO:0007669"/>
    <property type="project" value="TreeGrafter"/>
</dbReference>
<dbReference type="PANTHER" id="PTHR45711">
    <property type="entry name" value="CHLORIDE CHANNEL PROTEIN"/>
    <property type="match status" value="1"/>
</dbReference>
<dbReference type="EMBL" id="KZ989811">
    <property type="protein sequence ID" value="RKP25286.1"/>
    <property type="molecule type" value="Genomic_DNA"/>
</dbReference>
<evidence type="ECO:0000313" key="3">
    <source>
        <dbReference type="EMBL" id="RKP25286.1"/>
    </source>
</evidence>
<reference evidence="4" key="1">
    <citation type="journal article" date="2018" name="Nat. Microbiol.">
        <title>Leveraging single-cell genomics to expand the fungal tree of life.</title>
        <authorList>
            <person name="Ahrendt S.R."/>
            <person name="Quandt C.A."/>
            <person name="Ciobanu D."/>
            <person name="Clum A."/>
            <person name="Salamov A."/>
            <person name="Andreopoulos B."/>
            <person name="Cheng J.F."/>
            <person name="Woyke T."/>
            <person name="Pelin A."/>
            <person name="Henrissat B."/>
            <person name="Reynolds N.K."/>
            <person name="Benny G.L."/>
            <person name="Smith M.E."/>
            <person name="James T.Y."/>
            <person name="Grigoriev I.V."/>
        </authorList>
    </citation>
    <scope>NUCLEOTIDE SEQUENCE [LARGE SCALE GENOMIC DNA]</scope>
    <source>
        <strain evidence="4">Benny S71-1</strain>
    </source>
</reference>
<keyword evidence="2" id="KW-0812">Transmembrane</keyword>
<protein>
    <recommendedName>
        <fullName evidence="5">Chloride channel</fullName>
    </recommendedName>
</protein>
<proteinExistence type="predicted"/>
<dbReference type="AlphaFoldDB" id="A0A4P9YYU3"/>
<evidence type="ECO:0000313" key="4">
    <source>
        <dbReference type="Proteomes" id="UP000278143"/>
    </source>
</evidence>
<organism evidence="3 4">
    <name type="scientific">Syncephalis pseudoplumigaleata</name>
    <dbReference type="NCBI Taxonomy" id="1712513"/>
    <lineage>
        <taxon>Eukaryota</taxon>
        <taxon>Fungi</taxon>
        <taxon>Fungi incertae sedis</taxon>
        <taxon>Zoopagomycota</taxon>
        <taxon>Zoopagomycotina</taxon>
        <taxon>Zoopagomycetes</taxon>
        <taxon>Zoopagales</taxon>
        <taxon>Piptocephalidaceae</taxon>
        <taxon>Syncephalis</taxon>
    </lineage>
</organism>
<keyword evidence="1" id="KW-0813">Transport</keyword>
<dbReference type="OrthoDB" id="431497at2759"/>
<dbReference type="InterPro" id="IPR014743">
    <property type="entry name" value="Cl-channel_core"/>
</dbReference>
<dbReference type="PANTHER" id="PTHR45711:SF6">
    <property type="entry name" value="CHLORIDE CHANNEL PROTEIN"/>
    <property type="match status" value="1"/>
</dbReference>
<feature type="transmembrane region" description="Helical" evidence="2">
    <location>
        <begin position="93"/>
        <end position="115"/>
    </location>
</feature>
<keyword evidence="2" id="KW-0472">Membrane</keyword>
<gene>
    <name evidence="3" type="ORF">SYNPS1DRAFT_22728</name>
</gene>
<evidence type="ECO:0000256" key="2">
    <source>
        <dbReference type="SAM" id="Phobius"/>
    </source>
</evidence>
<keyword evidence="4" id="KW-1185">Reference proteome</keyword>
<accession>A0A4P9YYU3</accession>
<evidence type="ECO:0008006" key="5">
    <source>
        <dbReference type="Google" id="ProtNLM"/>
    </source>
</evidence>
<keyword evidence="2" id="KW-1133">Transmembrane helix</keyword>
<sequence>MSFPSSGRRLTFRSRHLMDPSPTYQQLAADPNAVTSVDVTSPALPGTMTPKRSDFATIDWIRDLARERQRKLQLLSVRGVRGMVWRWIDATQAWFLVSAVGLSAGLLVGALHVGAEWLSDMRFGYCKTGFYLNQRFCCWQLAANEPCTQWASWSSAMGIASETTAYWVAYATYLGVFAAASAYLVDYYAPFAVGSGLAEIKTILTGYIIRTFLGAR</sequence>
<dbReference type="GO" id="GO:0005794">
    <property type="term" value="C:Golgi apparatus"/>
    <property type="evidence" value="ECO:0007669"/>
    <property type="project" value="TreeGrafter"/>
</dbReference>
<name>A0A4P9YYU3_9FUNG</name>
<keyword evidence="1" id="KW-0406">Ion transport</keyword>
<evidence type="ECO:0000256" key="1">
    <source>
        <dbReference type="ARBA" id="ARBA00023065"/>
    </source>
</evidence>
<dbReference type="Proteomes" id="UP000278143">
    <property type="component" value="Unassembled WGS sequence"/>
</dbReference>
<feature type="transmembrane region" description="Helical" evidence="2">
    <location>
        <begin position="165"/>
        <end position="185"/>
    </location>
</feature>
<dbReference type="GO" id="GO:0005247">
    <property type="term" value="F:voltage-gated chloride channel activity"/>
    <property type="evidence" value="ECO:0007669"/>
    <property type="project" value="TreeGrafter"/>
</dbReference>
<dbReference type="SUPFAM" id="SSF81340">
    <property type="entry name" value="Clc chloride channel"/>
    <property type="match status" value="1"/>
</dbReference>
<dbReference type="GO" id="GO:0005769">
    <property type="term" value="C:early endosome"/>
    <property type="evidence" value="ECO:0007669"/>
    <property type="project" value="TreeGrafter"/>
</dbReference>
<dbReference type="Gene3D" id="1.10.3080.10">
    <property type="entry name" value="Clc chloride channel"/>
    <property type="match status" value="1"/>
</dbReference>
<feature type="non-terminal residue" evidence="3">
    <location>
        <position position="216"/>
    </location>
</feature>